<keyword evidence="1" id="KW-0472">Membrane</keyword>
<feature type="transmembrane region" description="Helical" evidence="1">
    <location>
        <begin position="6"/>
        <end position="25"/>
    </location>
</feature>
<feature type="non-terminal residue" evidence="2">
    <location>
        <position position="1"/>
    </location>
</feature>
<gene>
    <name evidence="2" type="ORF">MTR67_034636</name>
</gene>
<keyword evidence="1" id="KW-1133">Transmembrane helix</keyword>
<evidence type="ECO:0000313" key="2">
    <source>
        <dbReference type="EMBL" id="WMV41251.1"/>
    </source>
</evidence>
<proteinExistence type="predicted"/>
<accession>A0AAF0ZIY3</accession>
<protein>
    <submittedName>
        <fullName evidence="2">Uncharacterized protein</fullName>
    </submittedName>
</protein>
<reference evidence="2" key="1">
    <citation type="submission" date="2023-08" db="EMBL/GenBank/DDBJ databases">
        <title>A de novo genome assembly of Solanum verrucosum Schlechtendal, a Mexican diploid species geographically isolated from the other diploid A-genome species in potato relatives.</title>
        <authorList>
            <person name="Hosaka K."/>
        </authorList>
    </citation>
    <scope>NUCLEOTIDE SEQUENCE</scope>
    <source>
        <tissue evidence="2">Young leaves</tissue>
    </source>
</reference>
<sequence>VRQWGGLAFGWLLMGGAVVVERLLLRLFLVEEWRWRNDGCLLLVHWVYGLMVYAQQVEEDWLRDKEEYPNNRAKLAGHESNQ</sequence>
<dbReference type="AlphaFoldDB" id="A0AAF0ZIY3"/>
<evidence type="ECO:0000313" key="3">
    <source>
        <dbReference type="Proteomes" id="UP001234989"/>
    </source>
</evidence>
<name>A0AAF0ZIY3_SOLVR</name>
<keyword evidence="3" id="KW-1185">Reference proteome</keyword>
<dbReference type="EMBL" id="CP133619">
    <property type="protein sequence ID" value="WMV41251.1"/>
    <property type="molecule type" value="Genomic_DNA"/>
</dbReference>
<organism evidence="2 3">
    <name type="scientific">Solanum verrucosum</name>
    <dbReference type="NCBI Taxonomy" id="315347"/>
    <lineage>
        <taxon>Eukaryota</taxon>
        <taxon>Viridiplantae</taxon>
        <taxon>Streptophyta</taxon>
        <taxon>Embryophyta</taxon>
        <taxon>Tracheophyta</taxon>
        <taxon>Spermatophyta</taxon>
        <taxon>Magnoliopsida</taxon>
        <taxon>eudicotyledons</taxon>
        <taxon>Gunneridae</taxon>
        <taxon>Pentapetalae</taxon>
        <taxon>asterids</taxon>
        <taxon>lamiids</taxon>
        <taxon>Solanales</taxon>
        <taxon>Solanaceae</taxon>
        <taxon>Solanoideae</taxon>
        <taxon>Solaneae</taxon>
        <taxon>Solanum</taxon>
    </lineage>
</organism>
<keyword evidence="1" id="KW-0812">Transmembrane</keyword>
<dbReference type="Proteomes" id="UP001234989">
    <property type="component" value="Chromosome 8"/>
</dbReference>
<evidence type="ECO:0000256" key="1">
    <source>
        <dbReference type="SAM" id="Phobius"/>
    </source>
</evidence>